<keyword evidence="1" id="KW-0880">Kelch repeat</keyword>
<gene>
    <name evidence="2" type="ORF">KXQ929_LOCUS49360</name>
</gene>
<reference evidence="2" key="1">
    <citation type="submission" date="2021-02" db="EMBL/GenBank/DDBJ databases">
        <authorList>
            <person name="Nowell W R."/>
        </authorList>
    </citation>
    <scope>NUCLEOTIDE SEQUENCE</scope>
</reference>
<dbReference type="InterPro" id="IPR037293">
    <property type="entry name" value="Gal_Oxidase_central_sf"/>
</dbReference>
<sequence length="69" mass="7618">MYLLGWFFTGNMSNARYQHTSSVLLNGKVLVTGGYNGGVLNSAELYDPLIGTWTITGNMNNIRYDHTAS</sequence>
<dbReference type="Proteomes" id="UP000663868">
    <property type="component" value="Unassembled WGS sequence"/>
</dbReference>
<feature type="non-terminal residue" evidence="2">
    <location>
        <position position="69"/>
    </location>
</feature>
<name>A0A820MF64_9BILA</name>
<dbReference type="InterPro" id="IPR006652">
    <property type="entry name" value="Kelch_1"/>
</dbReference>
<evidence type="ECO:0000313" key="3">
    <source>
        <dbReference type="Proteomes" id="UP000663868"/>
    </source>
</evidence>
<organism evidence="2 3">
    <name type="scientific">Adineta steineri</name>
    <dbReference type="NCBI Taxonomy" id="433720"/>
    <lineage>
        <taxon>Eukaryota</taxon>
        <taxon>Metazoa</taxon>
        <taxon>Spiralia</taxon>
        <taxon>Gnathifera</taxon>
        <taxon>Rotifera</taxon>
        <taxon>Eurotatoria</taxon>
        <taxon>Bdelloidea</taxon>
        <taxon>Adinetida</taxon>
        <taxon>Adinetidae</taxon>
        <taxon>Adineta</taxon>
    </lineage>
</organism>
<dbReference type="SMART" id="SM00612">
    <property type="entry name" value="Kelch"/>
    <property type="match status" value="1"/>
</dbReference>
<proteinExistence type="predicted"/>
<evidence type="ECO:0000256" key="1">
    <source>
        <dbReference type="ARBA" id="ARBA00022441"/>
    </source>
</evidence>
<dbReference type="EMBL" id="CAJOBB010020847">
    <property type="protein sequence ID" value="CAF4371022.1"/>
    <property type="molecule type" value="Genomic_DNA"/>
</dbReference>
<accession>A0A820MF64</accession>
<comment type="caution">
    <text evidence="2">The sequence shown here is derived from an EMBL/GenBank/DDBJ whole genome shotgun (WGS) entry which is preliminary data.</text>
</comment>
<dbReference type="Pfam" id="PF01344">
    <property type="entry name" value="Kelch_1"/>
    <property type="match status" value="1"/>
</dbReference>
<dbReference type="SUPFAM" id="SSF117281">
    <property type="entry name" value="Kelch motif"/>
    <property type="match status" value="1"/>
</dbReference>
<dbReference type="AlphaFoldDB" id="A0A820MF64"/>
<evidence type="ECO:0000313" key="2">
    <source>
        <dbReference type="EMBL" id="CAF4371022.1"/>
    </source>
</evidence>
<protein>
    <submittedName>
        <fullName evidence="2">Uncharacterized protein</fullName>
    </submittedName>
</protein>
<dbReference type="Gene3D" id="2.130.10.80">
    <property type="entry name" value="Galactose oxidase/kelch, beta-propeller"/>
    <property type="match status" value="1"/>
</dbReference>
<dbReference type="InterPro" id="IPR015915">
    <property type="entry name" value="Kelch-typ_b-propeller"/>
</dbReference>